<dbReference type="Proteomes" id="UP000887578">
    <property type="component" value="Unplaced"/>
</dbReference>
<dbReference type="WBParaSite" id="PDA_v2.g6611.t1">
    <property type="protein sequence ID" value="PDA_v2.g6611.t1"/>
    <property type="gene ID" value="PDA_v2.g6611"/>
</dbReference>
<dbReference type="InterPro" id="IPR014044">
    <property type="entry name" value="CAP_dom"/>
</dbReference>
<reference evidence="3" key="1">
    <citation type="submission" date="2022-11" db="UniProtKB">
        <authorList>
            <consortium name="WormBaseParasite"/>
        </authorList>
    </citation>
    <scope>IDENTIFICATION</scope>
</reference>
<dbReference type="Pfam" id="PF00188">
    <property type="entry name" value="CAP"/>
    <property type="match status" value="1"/>
</dbReference>
<dbReference type="SMART" id="SM00198">
    <property type="entry name" value="SCP"/>
    <property type="match status" value="1"/>
</dbReference>
<dbReference type="Gene3D" id="3.40.33.10">
    <property type="entry name" value="CAP"/>
    <property type="match status" value="1"/>
</dbReference>
<evidence type="ECO:0000313" key="2">
    <source>
        <dbReference type="Proteomes" id="UP000887578"/>
    </source>
</evidence>
<sequence length="163" mass="18957">MYKLKYSCKLEAMAQKWTNQEIFQYNENQKIIPGENLYLKWSQKDNLEDDAINETSISWWNELSQNGLISETNVTFTKEMNSIGHWSQMAWSSTEYIGCGFKKFKKQNEPDKFYYLTVCNYFPAGNILGIKIYEIGNPCKKDSECSEKPKSICDVDTGLCYAN</sequence>
<dbReference type="PROSITE" id="PS01009">
    <property type="entry name" value="CRISP_1"/>
    <property type="match status" value="1"/>
</dbReference>
<accession>A0A914QS97</accession>
<evidence type="ECO:0000259" key="1">
    <source>
        <dbReference type="SMART" id="SM00198"/>
    </source>
</evidence>
<dbReference type="PANTHER" id="PTHR10334">
    <property type="entry name" value="CYSTEINE-RICH SECRETORY PROTEIN-RELATED"/>
    <property type="match status" value="1"/>
</dbReference>
<dbReference type="PRINTS" id="PR00837">
    <property type="entry name" value="V5TPXLIKE"/>
</dbReference>
<proteinExistence type="predicted"/>
<dbReference type="CDD" id="cd05380">
    <property type="entry name" value="CAP_euk"/>
    <property type="match status" value="1"/>
</dbReference>
<dbReference type="InterPro" id="IPR018244">
    <property type="entry name" value="Allrgn_V5/Tpx1_CS"/>
</dbReference>
<organism evidence="2 3">
    <name type="scientific">Panagrolaimus davidi</name>
    <dbReference type="NCBI Taxonomy" id="227884"/>
    <lineage>
        <taxon>Eukaryota</taxon>
        <taxon>Metazoa</taxon>
        <taxon>Ecdysozoa</taxon>
        <taxon>Nematoda</taxon>
        <taxon>Chromadorea</taxon>
        <taxon>Rhabditida</taxon>
        <taxon>Tylenchina</taxon>
        <taxon>Panagrolaimomorpha</taxon>
        <taxon>Panagrolaimoidea</taxon>
        <taxon>Panagrolaimidae</taxon>
        <taxon>Panagrolaimus</taxon>
    </lineage>
</organism>
<protein>
    <submittedName>
        <fullName evidence="3">SCP domain-containing protein</fullName>
    </submittedName>
</protein>
<name>A0A914QS97_9BILA</name>
<keyword evidence="2" id="KW-1185">Reference proteome</keyword>
<dbReference type="InterPro" id="IPR035940">
    <property type="entry name" value="CAP_sf"/>
</dbReference>
<feature type="domain" description="SCP" evidence="1">
    <location>
        <begin position="1"/>
        <end position="129"/>
    </location>
</feature>
<dbReference type="GO" id="GO:0005576">
    <property type="term" value="C:extracellular region"/>
    <property type="evidence" value="ECO:0007669"/>
    <property type="project" value="InterPro"/>
</dbReference>
<dbReference type="SUPFAM" id="SSF55797">
    <property type="entry name" value="PR-1-like"/>
    <property type="match status" value="1"/>
</dbReference>
<evidence type="ECO:0000313" key="3">
    <source>
        <dbReference type="WBParaSite" id="PDA_v2.g6611.t1"/>
    </source>
</evidence>
<dbReference type="InterPro" id="IPR001283">
    <property type="entry name" value="CRISP-related"/>
</dbReference>
<dbReference type="AlphaFoldDB" id="A0A914QS97"/>